<evidence type="ECO:0000313" key="6">
    <source>
        <dbReference type="EMBL" id="CCO14549.1"/>
    </source>
</evidence>
<dbReference type="HAMAP" id="MF_02087">
    <property type="entry name" value="PLP_homeostasis"/>
    <property type="match status" value="1"/>
</dbReference>
<dbReference type="Gene3D" id="3.20.20.10">
    <property type="entry name" value="Alanine racemase"/>
    <property type="match status" value="1"/>
</dbReference>
<reference evidence="6 7" key="1">
    <citation type="submission" date="2011-10" db="EMBL/GenBank/DDBJ databases">
        <authorList>
            <person name="Genoscope - CEA"/>
        </authorList>
    </citation>
    <scope>NUCLEOTIDE SEQUENCE [LARGE SCALE GENOMIC DNA]</scope>
    <source>
        <strain evidence="6 7">RCC 1105</strain>
    </source>
</reference>
<comment type="function">
    <text evidence="2">Pyridoxal 5'-phosphate (PLP)-binding protein, which may be involved in intracellular homeostatic regulation of pyridoxal 5'-phosphate (PLP), the active form of vitamin B6.</text>
</comment>
<dbReference type="PIRSF" id="PIRSF004848">
    <property type="entry name" value="YBL036c_PLPDEIII"/>
    <property type="match status" value="1"/>
</dbReference>
<dbReference type="EMBL" id="FO082278">
    <property type="protein sequence ID" value="CCO14549.1"/>
    <property type="molecule type" value="Genomic_DNA"/>
</dbReference>
<dbReference type="SUPFAM" id="SSF51419">
    <property type="entry name" value="PLP-binding barrel"/>
    <property type="match status" value="1"/>
</dbReference>
<dbReference type="Pfam" id="PF01168">
    <property type="entry name" value="Ala_racemase_N"/>
    <property type="match status" value="1"/>
</dbReference>
<proteinExistence type="inferred from homology"/>
<evidence type="ECO:0000256" key="3">
    <source>
        <dbReference type="PIRSR" id="PIRSR004848-1"/>
    </source>
</evidence>
<gene>
    <name evidence="6" type="ORF">Bathy01g03410</name>
</gene>
<evidence type="ECO:0000256" key="1">
    <source>
        <dbReference type="ARBA" id="ARBA00022898"/>
    </source>
</evidence>
<dbReference type="RefSeq" id="XP_007515670.1">
    <property type="nucleotide sequence ID" value="XM_007515608.1"/>
</dbReference>
<dbReference type="CDD" id="cd06822">
    <property type="entry name" value="PLPDE_III_YBL036c_euk"/>
    <property type="match status" value="1"/>
</dbReference>
<comment type="cofactor">
    <cofactor evidence="3">
        <name>pyridoxal 5'-phosphate</name>
        <dbReference type="ChEBI" id="CHEBI:597326"/>
    </cofactor>
</comment>
<dbReference type="PROSITE" id="PS01211">
    <property type="entry name" value="UPF0001"/>
    <property type="match status" value="1"/>
</dbReference>
<dbReference type="InterPro" id="IPR011078">
    <property type="entry name" value="PyrdxlP_homeostasis"/>
</dbReference>
<dbReference type="KEGG" id="bpg:Bathy01g03410"/>
<name>K8EA50_9CHLO</name>
<feature type="modified residue" description="N6-(pyridoxal phosphate)lysine" evidence="2 3">
    <location>
        <position position="38"/>
    </location>
</feature>
<feature type="domain" description="Alanine racemase N-terminal" evidence="5">
    <location>
        <begin position="28"/>
        <end position="241"/>
    </location>
</feature>
<dbReference type="InterPro" id="IPR001608">
    <property type="entry name" value="Ala_racemase_N"/>
</dbReference>
<dbReference type="STRING" id="41875.K8EA50"/>
<evidence type="ECO:0000256" key="2">
    <source>
        <dbReference type="HAMAP-Rule" id="MF_03225"/>
    </source>
</evidence>
<comment type="similarity">
    <text evidence="2 4">Belongs to the pyridoxal phosphate-binding protein YggS/PROSC family.</text>
</comment>
<dbReference type="NCBIfam" id="TIGR00044">
    <property type="entry name" value="YggS family pyridoxal phosphate-dependent enzyme"/>
    <property type="match status" value="1"/>
</dbReference>
<dbReference type="AlphaFoldDB" id="K8EA50"/>
<protein>
    <recommendedName>
        <fullName evidence="2">Pyridoxal phosphate homeostasis protein</fullName>
        <shortName evidence="2">PLP homeostasis protein</shortName>
    </recommendedName>
</protein>
<dbReference type="InterPro" id="IPR029066">
    <property type="entry name" value="PLP-binding_barrel"/>
</dbReference>
<dbReference type="GeneID" id="19018076"/>
<organism evidence="6 7">
    <name type="scientific">Bathycoccus prasinos</name>
    <dbReference type="NCBI Taxonomy" id="41875"/>
    <lineage>
        <taxon>Eukaryota</taxon>
        <taxon>Viridiplantae</taxon>
        <taxon>Chlorophyta</taxon>
        <taxon>Mamiellophyceae</taxon>
        <taxon>Mamiellales</taxon>
        <taxon>Bathycoccaceae</taxon>
        <taxon>Bathycoccus</taxon>
    </lineage>
</organism>
<dbReference type="PANTHER" id="PTHR10146:SF14">
    <property type="entry name" value="PYRIDOXAL PHOSPHATE HOMEOSTASIS PROTEIN"/>
    <property type="match status" value="1"/>
</dbReference>
<dbReference type="FunFam" id="3.20.20.10:FF:000014">
    <property type="entry name" value="Pyridoxal phosphate homeostasis protein"/>
    <property type="match status" value="1"/>
</dbReference>
<dbReference type="PANTHER" id="PTHR10146">
    <property type="entry name" value="PROLINE SYNTHETASE CO-TRANSCRIBED BACTERIAL HOMOLOG PROTEIN"/>
    <property type="match status" value="1"/>
</dbReference>
<keyword evidence="7" id="KW-1185">Reference proteome</keyword>
<dbReference type="GO" id="GO:0030170">
    <property type="term" value="F:pyridoxal phosphate binding"/>
    <property type="evidence" value="ECO:0007669"/>
    <property type="project" value="UniProtKB-UniRule"/>
</dbReference>
<accession>K8EA50</accession>
<dbReference type="eggNOG" id="KOG3157">
    <property type="taxonomic scope" value="Eukaryota"/>
</dbReference>
<sequence length="245" mass="26898">MATPSTAKNVADVLSRITVASSQRASTSAATRLVAVSKTKPVEQLREVYDAGHKIFGENYVQEILEKAPKLPNDISWHFVGHIQSNKAKALVQGVPNLKVVETVDSKKLADKLNVAVEQCKALREERLLDVMVQVNTSGEESKYGVAPGENVVDLAKHIRDNCKELKLIGLMTIGMPDYTSKPENFDRLKEERKRVCDALGLGEDYERALELSMGMSGDFENAIAMGSTNVRVGSTIFGARDYSK</sequence>
<evidence type="ECO:0000259" key="5">
    <source>
        <dbReference type="Pfam" id="PF01168"/>
    </source>
</evidence>
<evidence type="ECO:0000313" key="7">
    <source>
        <dbReference type="Proteomes" id="UP000198341"/>
    </source>
</evidence>
<dbReference type="Proteomes" id="UP000198341">
    <property type="component" value="Chromosome 1"/>
</dbReference>
<dbReference type="OrthoDB" id="10264196at2759"/>
<evidence type="ECO:0000256" key="4">
    <source>
        <dbReference type="RuleBase" id="RU004514"/>
    </source>
</evidence>
<keyword evidence="1 2" id="KW-0663">Pyridoxal phosphate</keyword>